<keyword evidence="4 9" id="KW-0808">Transferase</keyword>
<dbReference type="GO" id="GO:0006207">
    <property type="term" value="P:'de novo' pyrimidine nucleobase biosynthetic process"/>
    <property type="evidence" value="ECO:0007669"/>
    <property type="project" value="InterPro"/>
</dbReference>
<comment type="function">
    <text evidence="6">Catalyzes the condensation of carbamoyl phosphate and aspartate to form carbamoyl aspartate and inorganic phosphate, the committed step in the de novo pyrimidine nucleotide biosynthesis pathway.</text>
</comment>
<comment type="catalytic activity">
    <reaction evidence="7">
        <text>carbamoyl phosphate + L-aspartate = N-carbamoyl-L-aspartate + phosphate + H(+)</text>
        <dbReference type="Rhea" id="RHEA:20013"/>
        <dbReference type="ChEBI" id="CHEBI:15378"/>
        <dbReference type="ChEBI" id="CHEBI:29991"/>
        <dbReference type="ChEBI" id="CHEBI:32814"/>
        <dbReference type="ChEBI" id="CHEBI:43474"/>
        <dbReference type="ChEBI" id="CHEBI:58228"/>
        <dbReference type="EC" id="2.1.3.2"/>
    </reaction>
</comment>
<comment type="caution">
    <text evidence="12">The sequence shown here is derived from an EMBL/GenBank/DDBJ whole genome shotgun (WGS) entry which is preliminary data.</text>
</comment>
<evidence type="ECO:0000313" key="12">
    <source>
        <dbReference type="EMBL" id="OSS41393.1"/>
    </source>
</evidence>
<feature type="domain" description="Aspartate/ornithine carbamoyltransferase carbamoyl-P binding" evidence="11">
    <location>
        <begin position="2"/>
        <end position="140"/>
    </location>
</feature>
<evidence type="ECO:0000313" key="13">
    <source>
        <dbReference type="Proteomes" id="UP000194141"/>
    </source>
</evidence>
<evidence type="ECO:0000259" key="10">
    <source>
        <dbReference type="Pfam" id="PF00185"/>
    </source>
</evidence>
<evidence type="ECO:0000256" key="7">
    <source>
        <dbReference type="ARBA" id="ARBA00048859"/>
    </source>
</evidence>
<dbReference type="GO" id="GO:0016597">
    <property type="term" value="F:amino acid binding"/>
    <property type="evidence" value="ECO:0007669"/>
    <property type="project" value="InterPro"/>
</dbReference>
<dbReference type="Proteomes" id="UP000194141">
    <property type="component" value="Unassembled WGS sequence"/>
</dbReference>
<dbReference type="NCBIfam" id="TIGR00670">
    <property type="entry name" value="asp_carb_tr"/>
    <property type="match status" value="1"/>
</dbReference>
<dbReference type="RefSeq" id="WP_086033651.1">
    <property type="nucleotide sequence ID" value="NZ_MDSU01000018.1"/>
</dbReference>
<evidence type="ECO:0000259" key="11">
    <source>
        <dbReference type="Pfam" id="PF02729"/>
    </source>
</evidence>
<evidence type="ECO:0000256" key="2">
    <source>
        <dbReference type="ARBA" id="ARBA00008896"/>
    </source>
</evidence>
<evidence type="ECO:0000256" key="9">
    <source>
        <dbReference type="RuleBase" id="RU003634"/>
    </source>
</evidence>
<proteinExistence type="inferred from homology"/>
<dbReference type="InterPro" id="IPR002082">
    <property type="entry name" value="Asp_carbamoyltransf"/>
</dbReference>
<dbReference type="STRING" id="1562698.DESAMIL20_946"/>
<accession>A0A1X4XV26</accession>
<feature type="domain" description="Aspartate/ornithine carbamoyltransferase Asp/Orn-binding" evidence="10">
    <location>
        <begin position="147"/>
        <end position="284"/>
    </location>
</feature>
<dbReference type="GO" id="GO:0004070">
    <property type="term" value="F:aspartate carbamoyltransferase activity"/>
    <property type="evidence" value="ECO:0007669"/>
    <property type="project" value="UniProtKB-UniRule"/>
</dbReference>
<evidence type="ECO:0000256" key="3">
    <source>
        <dbReference type="ARBA" id="ARBA00013008"/>
    </source>
</evidence>
<dbReference type="PROSITE" id="PS00097">
    <property type="entry name" value="CARBAMOYLTRANSFERASE"/>
    <property type="match status" value="1"/>
</dbReference>
<name>A0A1X4XV26_9BACT</name>
<evidence type="ECO:0000256" key="5">
    <source>
        <dbReference type="ARBA" id="ARBA00022975"/>
    </source>
</evidence>
<comment type="similarity">
    <text evidence="2">Belongs to the aspartate/ornithine carbamoyltransferase superfamily. ATCase family.</text>
</comment>
<evidence type="ECO:0000256" key="6">
    <source>
        <dbReference type="ARBA" id="ARBA00043884"/>
    </source>
</evidence>
<dbReference type="InterPro" id="IPR006131">
    <property type="entry name" value="Asp_carbamoyltransf_Asp/Orn-bd"/>
</dbReference>
<dbReference type="SUPFAM" id="SSF53671">
    <property type="entry name" value="Aspartate/ornithine carbamoyltransferase"/>
    <property type="match status" value="1"/>
</dbReference>
<dbReference type="Pfam" id="PF02729">
    <property type="entry name" value="OTCace_N"/>
    <property type="match status" value="1"/>
</dbReference>
<dbReference type="PRINTS" id="PR00100">
    <property type="entry name" value="AOTCASE"/>
</dbReference>
<sequence length="288" mass="33099">MHCLGLKYFNKNQVLSILEKAIYFKNNTNYTKSLQDAIVINMFFENSTRTKTSFEIAALKLGAKVVNFDYTKSSLQKGENWIDTITNLNAMHPNFFVTRHSYSGFPLYMSQFTKANIINAGDGTNEHPSQALLDLMTMYEHTKDIENLKVCIIGDIVNSRVARSHIYLAKMFNWDLSFYGPNTFLPQNFEGIKIEKNLEQATSNKDFVILLRIQLERKSGVNIPSLSEYNKFFGIKKTINAYIMHPGPVNRDVELDSCIYIDRNVLITRQVENGVYVRMAIFDFCSSN</sequence>
<dbReference type="EMBL" id="MDSU01000018">
    <property type="protein sequence ID" value="OSS41393.1"/>
    <property type="molecule type" value="Genomic_DNA"/>
</dbReference>
<evidence type="ECO:0000256" key="1">
    <source>
        <dbReference type="ARBA" id="ARBA00004852"/>
    </source>
</evidence>
<evidence type="ECO:0000256" key="4">
    <source>
        <dbReference type="ARBA" id="ARBA00022679"/>
    </source>
</evidence>
<keyword evidence="13" id="KW-1185">Reference proteome</keyword>
<organism evidence="12 13">
    <name type="scientific">Desulfurella amilsii</name>
    <dbReference type="NCBI Taxonomy" id="1562698"/>
    <lineage>
        <taxon>Bacteria</taxon>
        <taxon>Pseudomonadati</taxon>
        <taxon>Campylobacterota</taxon>
        <taxon>Desulfurellia</taxon>
        <taxon>Desulfurellales</taxon>
        <taxon>Desulfurellaceae</taxon>
        <taxon>Desulfurella</taxon>
    </lineage>
</organism>
<dbReference type="PANTHER" id="PTHR45753:SF6">
    <property type="entry name" value="ASPARTATE CARBAMOYLTRANSFERASE"/>
    <property type="match status" value="1"/>
</dbReference>
<dbReference type="EC" id="2.1.3.2" evidence="3 8"/>
<dbReference type="NCBIfam" id="NF002032">
    <property type="entry name" value="PRK00856.1"/>
    <property type="match status" value="1"/>
</dbReference>
<dbReference type="GO" id="GO:0005829">
    <property type="term" value="C:cytosol"/>
    <property type="evidence" value="ECO:0007669"/>
    <property type="project" value="TreeGrafter"/>
</dbReference>
<dbReference type="AlphaFoldDB" id="A0A1X4XV26"/>
<dbReference type="GO" id="GO:0044205">
    <property type="term" value="P:'de novo' UMP biosynthetic process"/>
    <property type="evidence" value="ECO:0007669"/>
    <property type="project" value="UniProtKB-UniPathway"/>
</dbReference>
<dbReference type="Pfam" id="PF00185">
    <property type="entry name" value="OTCace"/>
    <property type="match status" value="1"/>
</dbReference>
<dbReference type="InterPro" id="IPR006130">
    <property type="entry name" value="Asp/Orn_carbamoylTrfase"/>
</dbReference>
<reference evidence="12 13" key="1">
    <citation type="journal article" date="2017" name="Front. Microbiol.">
        <title>Genome Sequence of Desulfurella amilsii Strain TR1 and Comparative Genomics of Desulfurellaceae Family.</title>
        <authorList>
            <person name="Florentino A.P."/>
            <person name="Stams A.J."/>
            <person name="Sanchez-Andrea I."/>
        </authorList>
    </citation>
    <scope>NUCLEOTIDE SEQUENCE [LARGE SCALE GENOMIC DNA]</scope>
    <source>
        <strain evidence="12 13">TR1</strain>
    </source>
</reference>
<gene>
    <name evidence="12" type="ORF">DESAMIL20_946</name>
</gene>
<dbReference type="InterPro" id="IPR036901">
    <property type="entry name" value="Asp/Orn_carbamoylTrfase_sf"/>
</dbReference>
<dbReference type="Gene3D" id="3.40.50.1370">
    <property type="entry name" value="Aspartate/ornithine carbamoyltransferase"/>
    <property type="match status" value="2"/>
</dbReference>
<dbReference type="OrthoDB" id="9774690at2"/>
<evidence type="ECO:0000256" key="8">
    <source>
        <dbReference type="NCBIfam" id="TIGR00670"/>
    </source>
</evidence>
<protein>
    <recommendedName>
        <fullName evidence="3 8">Aspartate carbamoyltransferase</fullName>
        <ecNumber evidence="3 8">2.1.3.2</ecNumber>
    </recommendedName>
</protein>
<dbReference type="GO" id="GO:0006520">
    <property type="term" value="P:amino acid metabolic process"/>
    <property type="evidence" value="ECO:0007669"/>
    <property type="project" value="InterPro"/>
</dbReference>
<dbReference type="InterPro" id="IPR006132">
    <property type="entry name" value="Asp/Orn_carbamoyltranf_P-bd"/>
</dbReference>
<dbReference type="PANTHER" id="PTHR45753">
    <property type="entry name" value="ORNITHINE CARBAMOYLTRANSFERASE, MITOCHONDRIAL"/>
    <property type="match status" value="1"/>
</dbReference>
<keyword evidence="5" id="KW-0665">Pyrimidine biosynthesis</keyword>
<dbReference type="UniPathway" id="UPA00070">
    <property type="reaction ID" value="UER00116"/>
</dbReference>
<comment type="pathway">
    <text evidence="1">Pyrimidine metabolism; UMP biosynthesis via de novo pathway; (S)-dihydroorotate from bicarbonate: step 2/3.</text>
</comment>
<dbReference type="PRINTS" id="PR00101">
    <property type="entry name" value="ATCASE"/>
</dbReference>